<dbReference type="EMBL" id="CM047585">
    <property type="protein sequence ID" value="KAI9910066.1"/>
    <property type="molecule type" value="Genomic_DNA"/>
</dbReference>
<accession>A0ACC0VWD5</accession>
<comment type="caution">
    <text evidence="1">The sequence shown here is derived from an EMBL/GenBank/DDBJ whole genome shotgun (WGS) entry which is preliminary data.</text>
</comment>
<protein>
    <submittedName>
        <fullName evidence="1">Uncharacterized protein</fullName>
    </submittedName>
</protein>
<reference evidence="1 2" key="1">
    <citation type="journal article" date="2022" name="bioRxiv">
        <title>The genome of the oomycete Peronosclerospora sorghi, a cosmopolitan pathogen of maize and sorghum, is inflated with dispersed pseudogenes.</title>
        <authorList>
            <person name="Fletcher K."/>
            <person name="Martin F."/>
            <person name="Isakeit T."/>
            <person name="Cavanaugh K."/>
            <person name="Magill C."/>
            <person name="Michelmore R."/>
        </authorList>
    </citation>
    <scope>NUCLEOTIDE SEQUENCE [LARGE SCALE GENOMIC DNA]</scope>
    <source>
        <strain evidence="1">P6</strain>
    </source>
</reference>
<evidence type="ECO:0000313" key="2">
    <source>
        <dbReference type="Proteomes" id="UP001163321"/>
    </source>
</evidence>
<proteinExistence type="predicted"/>
<sequence length="911" mass="102870">MQTMKQSSEKVAVSQDPRTLVPLSLSLCVTARSIAMLSTGLKRFVACRVAKKEKILQMEVTKLENMISQRNERLCGLQKGHEYLLMTNSQLQERKRLHGETILSLMTSLGVHQEALVAKDGRMSDAIGLNELDATAEKCGVLNAILLGLAKKYSELEKQCMGLEEQLSRTAFALNIKVEQLNEAQTTRCLIREDICSTQWNIERDRDELAEIERRLHVARQSAQHEAAAVETQETALRLQKVAAEDLHTNWRNFQDMVYEEHRQLKNSNEVAISKQRELQKLLESSGATCSADVEDQQLVEELQLQLQRINEEETDAKFYNREMVLREKQEKQWLAFAQSSVKAKDDQLTWLNRHLEHLENERKQVENSRASDEAAYQAALKEHKAALIALDRQIKDASKHLKTTNRTISALDKKIAAVNKKMAPQQQKLAESKAKISAQQEKVAKLAATKDVIVAEALTLQNTLKQALLNVQNRQQIQATQEMRSEELRSSCVALESEIQDIQTTLVTLQNDFATVETAVKNRVDEVRHKFLSTFIVDDAKQLIQLLNKEITNSSKDLNKFDNAIASQAKMLKQRYDNILAGMRKKYDKISQQMFFCYRSIAAVKMDLKSQERQYNEKLKMLETQATEKREKGNTQRSETNTLRKKSNRVEKPASLSETSQDPKAKNETEYRKFDSPCPRKDDTFAKEVPETRKHFSKPTQRETKGAQKLASKPARRQLAPGFNPVDTSPHTDTELIDLPTANPETGVAVKKVAKPDHPTTSKQSRRSSASGARQPRLKRRTLAQKAGKLAKNTPGTACCAKQNHAPEGSTQDSIESPVGCDDDIEASQSALVELRTETTAVSTASPKLLPQSQKISAQNQIPVKRHRTGKAQHRSRRTKVKRVSRPSLVRAQVGSHTVDWSAVDSFSFD</sequence>
<dbReference type="Proteomes" id="UP001163321">
    <property type="component" value="Chromosome 6"/>
</dbReference>
<name>A0ACC0VWD5_9STRA</name>
<evidence type="ECO:0000313" key="1">
    <source>
        <dbReference type="EMBL" id="KAI9910066.1"/>
    </source>
</evidence>
<keyword evidence="2" id="KW-1185">Reference proteome</keyword>
<gene>
    <name evidence="1" type="ORF">PsorP6_010581</name>
</gene>
<organism evidence="1 2">
    <name type="scientific">Peronosclerospora sorghi</name>
    <dbReference type="NCBI Taxonomy" id="230839"/>
    <lineage>
        <taxon>Eukaryota</taxon>
        <taxon>Sar</taxon>
        <taxon>Stramenopiles</taxon>
        <taxon>Oomycota</taxon>
        <taxon>Peronosporomycetes</taxon>
        <taxon>Peronosporales</taxon>
        <taxon>Peronosporaceae</taxon>
        <taxon>Peronosclerospora</taxon>
    </lineage>
</organism>